<dbReference type="EMBL" id="BJNW01000002">
    <property type="protein sequence ID" value="GEC98163.1"/>
    <property type="molecule type" value="Genomic_DNA"/>
</dbReference>
<dbReference type="Pfam" id="PF12833">
    <property type="entry name" value="HTH_18"/>
    <property type="match status" value="1"/>
</dbReference>
<dbReference type="InterPro" id="IPR009057">
    <property type="entry name" value="Homeodomain-like_sf"/>
</dbReference>
<proteinExistence type="predicted"/>
<dbReference type="InterPro" id="IPR050204">
    <property type="entry name" value="AraC_XylS_family_regulators"/>
</dbReference>
<evidence type="ECO:0000313" key="5">
    <source>
        <dbReference type="EMBL" id="GEC98163.1"/>
    </source>
</evidence>
<dbReference type="OrthoDB" id="2559672at2"/>
<dbReference type="RefSeq" id="WP_068469110.1">
    <property type="nucleotide sequence ID" value="NZ_BJNW01000002.1"/>
</dbReference>
<dbReference type="InterPro" id="IPR018060">
    <property type="entry name" value="HTH_AraC"/>
</dbReference>
<dbReference type="InterPro" id="IPR046532">
    <property type="entry name" value="DUF6597"/>
</dbReference>
<evidence type="ECO:0000256" key="3">
    <source>
        <dbReference type="ARBA" id="ARBA00023163"/>
    </source>
</evidence>
<evidence type="ECO:0000259" key="4">
    <source>
        <dbReference type="PROSITE" id="PS01124"/>
    </source>
</evidence>
<evidence type="ECO:0000256" key="2">
    <source>
        <dbReference type="ARBA" id="ARBA00023125"/>
    </source>
</evidence>
<dbReference type="Pfam" id="PF20240">
    <property type="entry name" value="DUF6597"/>
    <property type="match status" value="1"/>
</dbReference>
<accession>A0A4Y4D3N0</accession>
<dbReference type="SUPFAM" id="SSF46689">
    <property type="entry name" value="Homeodomain-like"/>
    <property type="match status" value="1"/>
</dbReference>
<sequence>MAEATVPNGRGVPFPRRLPVAFRRLPASSEASDLVAWWWLCEWDLPDGERSDQRVLAFPALNFTVDGEGAAVAGPTSTATTRILTGRGWVIGALLKPATTPVFTTDPASLRDRLNPVVLPELQARVTELVGNGCLDGATEVVTQWLVGRAGDLEDSARAANLMWHLATTDHHITSLTSLAEAVGTSQSGLYRLARRYVGVSPYDMLRRRRLQEIAEHIRDNPQTSLADVAGRFGLTDQAHMNREFKAAFGITPGEYRTSLRGP</sequence>
<keyword evidence="6" id="KW-1185">Reference proteome</keyword>
<evidence type="ECO:0000256" key="1">
    <source>
        <dbReference type="ARBA" id="ARBA00023015"/>
    </source>
</evidence>
<reference evidence="5 6" key="1">
    <citation type="submission" date="2019-06" db="EMBL/GenBank/DDBJ databases">
        <title>Whole genome shotgun sequence of Kocuria varians NBRC 15358.</title>
        <authorList>
            <person name="Hosoyama A."/>
            <person name="Uohara A."/>
            <person name="Ohji S."/>
            <person name="Ichikawa N."/>
        </authorList>
    </citation>
    <scope>NUCLEOTIDE SEQUENCE [LARGE SCALE GENOMIC DNA]</scope>
    <source>
        <strain evidence="5 6">NBRC 15358</strain>
    </source>
</reference>
<protein>
    <recommendedName>
        <fullName evidence="4">HTH araC/xylS-type domain-containing protein</fullName>
    </recommendedName>
</protein>
<evidence type="ECO:0000313" key="6">
    <source>
        <dbReference type="Proteomes" id="UP000315730"/>
    </source>
</evidence>
<dbReference type="PANTHER" id="PTHR46796:SF13">
    <property type="entry name" value="HTH-TYPE TRANSCRIPTIONAL ACTIVATOR RHAS"/>
    <property type="match status" value="1"/>
</dbReference>
<keyword evidence="1" id="KW-0805">Transcription regulation</keyword>
<gene>
    <name evidence="5" type="ORF">KVA01_03180</name>
</gene>
<name>A0A4Y4D3N0_KOCVA</name>
<dbReference type="SMART" id="SM00342">
    <property type="entry name" value="HTH_ARAC"/>
    <property type="match status" value="1"/>
</dbReference>
<dbReference type="STRING" id="1272.GCA_900014985_01371"/>
<comment type="caution">
    <text evidence="5">The sequence shown here is derived from an EMBL/GenBank/DDBJ whole genome shotgun (WGS) entry which is preliminary data.</text>
</comment>
<dbReference type="Gene3D" id="1.10.10.60">
    <property type="entry name" value="Homeodomain-like"/>
    <property type="match status" value="1"/>
</dbReference>
<dbReference type="GO" id="GO:0003700">
    <property type="term" value="F:DNA-binding transcription factor activity"/>
    <property type="evidence" value="ECO:0007669"/>
    <property type="project" value="InterPro"/>
</dbReference>
<dbReference type="PROSITE" id="PS01124">
    <property type="entry name" value="HTH_ARAC_FAMILY_2"/>
    <property type="match status" value="1"/>
</dbReference>
<dbReference type="PANTHER" id="PTHR46796">
    <property type="entry name" value="HTH-TYPE TRANSCRIPTIONAL ACTIVATOR RHAS-RELATED"/>
    <property type="match status" value="1"/>
</dbReference>
<keyword evidence="2" id="KW-0238">DNA-binding</keyword>
<organism evidence="5 6">
    <name type="scientific">Kocuria varians</name>
    <name type="common">Micrococcus varians</name>
    <dbReference type="NCBI Taxonomy" id="1272"/>
    <lineage>
        <taxon>Bacteria</taxon>
        <taxon>Bacillati</taxon>
        <taxon>Actinomycetota</taxon>
        <taxon>Actinomycetes</taxon>
        <taxon>Micrococcales</taxon>
        <taxon>Micrococcaceae</taxon>
        <taxon>Kocuria</taxon>
    </lineage>
</organism>
<dbReference type="GO" id="GO:0043565">
    <property type="term" value="F:sequence-specific DNA binding"/>
    <property type="evidence" value="ECO:0007669"/>
    <property type="project" value="InterPro"/>
</dbReference>
<keyword evidence="3" id="KW-0804">Transcription</keyword>
<dbReference type="Proteomes" id="UP000315730">
    <property type="component" value="Unassembled WGS sequence"/>
</dbReference>
<feature type="domain" description="HTH araC/xylS-type" evidence="4">
    <location>
        <begin position="157"/>
        <end position="259"/>
    </location>
</feature>
<dbReference type="AlphaFoldDB" id="A0A4Y4D3N0"/>